<feature type="region of interest" description="Disordered" evidence="6">
    <location>
        <begin position="168"/>
        <end position="193"/>
    </location>
</feature>
<dbReference type="PROSITE" id="PS50048">
    <property type="entry name" value="ZN2_CY6_FUNGAL_2"/>
    <property type="match status" value="1"/>
</dbReference>
<dbReference type="InterPro" id="IPR007219">
    <property type="entry name" value="XnlR_reg_dom"/>
</dbReference>
<dbReference type="GO" id="GO:0005634">
    <property type="term" value="C:nucleus"/>
    <property type="evidence" value="ECO:0007669"/>
    <property type="project" value="TreeGrafter"/>
</dbReference>
<feature type="compositionally biased region" description="Basic and acidic residues" evidence="6">
    <location>
        <begin position="662"/>
        <end position="672"/>
    </location>
</feature>
<dbReference type="EMBL" id="JAGMWT010000029">
    <property type="protein sequence ID" value="KAH7110078.1"/>
    <property type="molecule type" value="Genomic_DNA"/>
</dbReference>
<dbReference type="InterPro" id="IPR001138">
    <property type="entry name" value="Zn2Cys6_DnaBD"/>
</dbReference>
<evidence type="ECO:0000259" key="7">
    <source>
        <dbReference type="PROSITE" id="PS50048"/>
    </source>
</evidence>
<comment type="caution">
    <text evidence="8">The sequence shown here is derived from an EMBL/GenBank/DDBJ whole genome shotgun (WGS) entry which is preliminary data.</text>
</comment>
<sequence length="724" mass="80814">MSTYNTEVQRPTKRLKTRLACGTCREKKIRCNGARPVCQACTRKKFGTSQCVYQYHESHIDRNISAGYVSTLENRIRELEAFRSHPPTINQLLPSSNSDLQHVSSPSPSTTYCASLNRDLSHVPEGGTASTSATKTTTTVGEVATSNLDPILLDRASLMSLTIESCQAPSRTHRYPQPEKLSSPDISPKLHTRSKRKRNIVDEFLQSVILPPRREADSYLSCYWDHVHATVPILHRKSFMNVYNKIWSNDPIQETGTSDEGNAIHTLRAFYSTFNSVMAMGCQSASSVDDQSSDVSADVFFSRAKDLLTGDVMERGSVKIVQALVLIAHFQQNTDRIDACWSTIGMAIRIAHGSGIDIDVLSENQAQREERRRTWWCCVLLDRSLSIMLGGKPMAGWTSPIAFPALVDDDQLSTDPESSKYPVKTQELSVIAFLVESIKLSDVGTEILKASHTQPQDGRENASIVQDFTSSQAIDERLNLWKQGLPTYLRCPSGLPGVSNLAFKREAVALKCGYLHLQIQLLRPIILRLAQTRFFDARNEERLTYIQRTVARGCVASCVSAAQEQIEIIRTESINGNLPSWWDRVFYLYTAETVILAVLSTPELSKADNHNPDFLEMTLQQGLERLFQEEKPNATFATRCRSLLLSSRMESVSRRTSLATNAEDRSPLRRDSPPSALDVFYETSPALLLLGKNPDALFSEDGQLGAKWQSRDVEWGSATPANPS</sequence>
<protein>
    <submittedName>
        <fullName evidence="8">Fungal-specific transcription factor domain-containing protein</fullName>
    </submittedName>
</protein>
<dbReference type="GO" id="GO:0006351">
    <property type="term" value="P:DNA-templated transcription"/>
    <property type="evidence" value="ECO:0007669"/>
    <property type="project" value="InterPro"/>
</dbReference>
<organism evidence="8 9">
    <name type="scientific">Dendryphion nanum</name>
    <dbReference type="NCBI Taxonomy" id="256645"/>
    <lineage>
        <taxon>Eukaryota</taxon>
        <taxon>Fungi</taxon>
        <taxon>Dikarya</taxon>
        <taxon>Ascomycota</taxon>
        <taxon>Pezizomycotina</taxon>
        <taxon>Dothideomycetes</taxon>
        <taxon>Pleosporomycetidae</taxon>
        <taxon>Pleosporales</taxon>
        <taxon>Torulaceae</taxon>
        <taxon>Dendryphion</taxon>
    </lineage>
</organism>
<evidence type="ECO:0000256" key="4">
    <source>
        <dbReference type="ARBA" id="ARBA00023163"/>
    </source>
</evidence>
<dbReference type="Proteomes" id="UP000700596">
    <property type="component" value="Unassembled WGS sequence"/>
</dbReference>
<dbReference type="InterPro" id="IPR051127">
    <property type="entry name" value="Fungal_SecMet_Regulators"/>
</dbReference>
<feature type="domain" description="Zn(2)-C6 fungal-type" evidence="7">
    <location>
        <begin position="20"/>
        <end position="53"/>
    </location>
</feature>
<dbReference type="CDD" id="cd12148">
    <property type="entry name" value="fungal_TF_MHR"/>
    <property type="match status" value="1"/>
</dbReference>
<dbReference type="GO" id="GO:0000435">
    <property type="term" value="P:positive regulation of transcription from RNA polymerase II promoter by galactose"/>
    <property type="evidence" value="ECO:0007669"/>
    <property type="project" value="TreeGrafter"/>
</dbReference>
<dbReference type="CDD" id="cd00067">
    <property type="entry name" value="GAL4"/>
    <property type="match status" value="1"/>
</dbReference>
<feature type="region of interest" description="Disordered" evidence="6">
    <location>
        <begin position="655"/>
        <end position="675"/>
    </location>
</feature>
<dbReference type="Pfam" id="PF00172">
    <property type="entry name" value="Zn_clus"/>
    <property type="match status" value="1"/>
</dbReference>
<keyword evidence="4" id="KW-0804">Transcription</keyword>
<dbReference type="GO" id="GO:0008270">
    <property type="term" value="F:zinc ion binding"/>
    <property type="evidence" value="ECO:0007669"/>
    <property type="project" value="InterPro"/>
</dbReference>
<evidence type="ECO:0000313" key="9">
    <source>
        <dbReference type="Proteomes" id="UP000700596"/>
    </source>
</evidence>
<reference evidence="8" key="1">
    <citation type="journal article" date="2021" name="Nat. Commun.">
        <title>Genetic determinants of endophytism in the Arabidopsis root mycobiome.</title>
        <authorList>
            <person name="Mesny F."/>
            <person name="Miyauchi S."/>
            <person name="Thiergart T."/>
            <person name="Pickel B."/>
            <person name="Atanasova L."/>
            <person name="Karlsson M."/>
            <person name="Huettel B."/>
            <person name="Barry K.W."/>
            <person name="Haridas S."/>
            <person name="Chen C."/>
            <person name="Bauer D."/>
            <person name="Andreopoulos W."/>
            <person name="Pangilinan J."/>
            <person name="LaButti K."/>
            <person name="Riley R."/>
            <person name="Lipzen A."/>
            <person name="Clum A."/>
            <person name="Drula E."/>
            <person name="Henrissat B."/>
            <person name="Kohler A."/>
            <person name="Grigoriev I.V."/>
            <person name="Martin F.M."/>
            <person name="Hacquard S."/>
        </authorList>
    </citation>
    <scope>NUCLEOTIDE SEQUENCE</scope>
    <source>
        <strain evidence="8">MPI-CAGE-CH-0243</strain>
    </source>
</reference>
<accession>A0A9P9CZY4</accession>
<dbReference type="Pfam" id="PF04082">
    <property type="entry name" value="Fungal_trans"/>
    <property type="match status" value="1"/>
</dbReference>
<keyword evidence="3" id="KW-0238">DNA-binding</keyword>
<evidence type="ECO:0000256" key="3">
    <source>
        <dbReference type="ARBA" id="ARBA00023125"/>
    </source>
</evidence>
<dbReference type="GO" id="GO:0000981">
    <property type="term" value="F:DNA-binding transcription factor activity, RNA polymerase II-specific"/>
    <property type="evidence" value="ECO:0007669"/>
    <property type="project" value="InterPro"/>
</dbReference>
<dbReference type="SUPFAM" id="SSF57701">
    <property type="entry name" value="Zn2/Cys6 DNA-binding domain"/>
    <property type="match status" value="1"/>
</dbReference>
<dbReference type="PANTHER" id="PTHR47424:SF3">
    <property type="entry name" value="REGULATORY PROTEIN GAL4"/>
    <property type="match status" value="1"/>
</dbReference>
<dbReference type="SMART" id="SM00066">
    <property type="entry name" value="GAL4"/>
    <property type="match status" value="1"/>
</dbReference>
<dbReference type="GO" id="GO:0000978">
    <property type="term" value="F:RNA polymerase II cis-regulatory region sequence-specific DNA binding"/>
    <property type="evidence" value="ECO:0007669"/>
    <property type="project" value="TreeGrafter"/>
</dbReference>
<name>A0A9P9CZY4_9PLEO</name>
<dbReference type="InterPro" id="IPR036864">
    <property type="entry name" value="Zn2-C6_fun-type_DNA-bd_sf"/>
</dbReference>
<dbReference type="AlphaFoldDB" id="A0A9P9CZY4"/>
<evidence type="ECO:0000256" key="5">
    <source>
        <dbReference type="ARBA" id="ARBA00023242"/>
    </source>
</evidence>
<dbReference type="SMART" id="SM00906">
    <property type="entry name" value="Fungal_trans"/>
    <property type="match status" value="1"/>
</dbReference>
<evidence type="ECO:0000256" key="2">
    <source>
        <dbReference type="ARBA" id="ARBA00023015"/>
    </source>
</evidence>
<keyword evidence="1" id="KW-0479">Metal-binding</keyword>
<dbReference type="PANTHER" id="PTHR47424">
    <property type="entry name" value="REGULATORY PROTEIN GAL4"/>
    <property type="match status" value="1"/>
</dbReference>
<evidence type="ECO:0000313" key="8">
    <source>
        <dbReference type="EMBL" id="KAH7110078.1"/>
    </source>
</evidence>
<keyword evidence="9" id="KW-1185">Reference proteome</keyword>
<keyword evidence="2" id="KW-0805">Transcription regulation</keyword>
<dbReference type="Gene3D" id="4.10.240.10">
    <property type="entry name" value="Zn(2)-C6 fungal-type DNA-binding domain"/>
    <property type="match status" value="1"/>
</dbReference>
<dbReference type="OrthoDB" id="424974at2759"/>
<proteinExistence type="predicted"/>
<evidence type="ECO:0000256" key="6">
    <source>
        <dbReference type="SAM" id="MobiDB-lite"/>
    </source>
</evidence>
<evidence type="ECO:0000256" key="1">
    <source>
        <dbReference type="ARBA" id="ARBA00022723"/>
    </source>
</evidence>
<keyword evidence="5" id="KW-0539">Nucleus</keyword>
<gene>
    <name evidence="8" type="ORF">B0J11DRAFT_207635</name>
</gene>